<dbReference type="Pfam" id="PF00990">
    <property type="entry name" value="GGDEF"/>
    <property type="match status" value="1"/>
</dbReference>
<evidence type="ECO:0000256" key="2">
    <source>
        <dbReference type="ARBA" id="ARBA00034247"/>
    </source>
</evidence>
<dbReference type="InterPro" id="IPR029787">
    <property type="entry name" value="Nucleotide_cyclase"/>
</dbReference>
<dbReference type="PANTHER" id="PTHR45138">
    <property type="entry name" value="REGULATORY COMPONENTS OF SENSORY TRANSDUCTION SYSTEM"/>
    <property type="match status" value="1"/>
</dbReference>
<protein>
    <recommendedName>
        <fullName evidence="1">diguanylate cyclase</fullName>
        <ecNumber evidence="1">2.7.7.65</ecNumber>
    </recommendedName>
</protein>
<reference evidence="5 6" key="1">
    <citation type="submission" date="2022-01" db="EMBL/GenBank/DDBJ databases">
        <title>Paraglaciecola sp. G1-23.</title>
        <authorList>
            <person name="Jin M.S."/>
            <person name="Han D.M."/>
            <person name="Kim H.M."/>
            <person name="Jeon C.O."/>
        </authorList>
    </citation>
    <scope>NUCLEOTIDE SEQUENCE [LARGE SCALE GENOMIC DNA]</scope>
    <source>
        <strain evidence="5 6">G1-23</strain>
    </source>
</reference>
<dbReference type="SMART" id="SM00267">
    <property type="entry name" value="GGDEF"/>
    <property type="match status" value="1"/>
</dbReference>
<gene>
    <name evidence="5" type="ORF">L0668_08770</name>
</gene>
<dbReference type="InterPro" id="IPR000160">
    <property type="entry name" value="GGDEF_dom"/>
</dbReference>
<dbReference type="Proteomes" id="UP001521137">
    <property type="component" value="Unassembled WGS sequence"/>
</dbReference>
<keyword evidence="3" id="KW-1133">Transmembrane helix</keyword>
<dbReference type="EC" id="2.7.7.65" evidence="1"/>
<keyword evidence="3" id="KW-0472">Membrane</keyword>
<dbReference type="Gene3D" id="3.30.70.270">
    <property type="match status" value="1"/>
</dbReference>
<keyword evidence="6" id="KW-1185">Reference proteome</keyword>
<evidence type="ECO:0000256" key="1">
    <source>
        <dbReference type="ARBA" id="ARBA00012528"/>
    </source>
</evidence>
<dbReference type="CDD" id="cd01949">
    <property type="entry name" value="GGDEF"/>
    <property type="match status" value="1"/>
</dbReference>
<name>A0ABS9D713_9ALTE</name>
<dbReference type="RefSeq" id="WP_235311849.1">
    <property type="nucleotide sequence ID" value="NZ_JAKGAS010000004.1"/>
</dbReference>
<dbReference type="NCBIfam" id="TIGR00254">
    <property type="entry name" value="GGDEF"/>
    <property type="match status" value="1"/>
</dbReference>
<dbReference type="InterPro" id="IPR043128">
    <property type="entry name" value="Rev_trsase/Diguanyl_cyclase"/>
</dbReference>
<evidence type="ECO:0000313" key="6">
    <source>
        <dbReference type="Proteomes" id="UP001521137"/>
    </source>
</evidence>
<comment type="caution">
    <text evidence="5">The sequence shown here is derived from an EMBL/GenBank/DDBJ whole genome shotgun (WGS) entry which is preliminary data.</text>
</comment>
<comment type="catalytic activity">
    <reaction evidence="2">
        <text>2 GTP = 3',3'-c-di-GMP + 2 diphosphate</text>
        <dbReference type="Rhea" id="RHEA:24898"/>
        <dbReference type="ChEBI" id="CHEBI:33019"/>
        <dbReference type="ChEBI" id="CHEBI:37565"/>
        <dbReference type="ChEBI" id="CHEBI:58805"/>
        <dbReference type="EC" id="2.7.7.65"/>
    </reaction>
</comment>
<dbReference type="PANTHER" id="PTHR45138:SF9">
    <property type="entry name" value="DIGUANYLATE CYCLASE DGCM-RELATED"/>
    <property type="match status" value="1"/>
</dbReference>
<feature type="transmembrane region" description="Helical" evidence="3">
    <location>
        <begin position="7"/>
        <end position="27"/>
    </location>
</feature>
<keyword evidence="3" id="KW-0812">Transmembrane</keyword>
<organism evidence="5 6">
    <name type="scientific">Paraglaciecola algarum</name>
    <dbReference type="NCBI Taxonomy" id="3050085"/>
    <lineage>
        <taxon>Bacteria</taxon>
        <taxon>Pseudomonadati</taxon>
        <taxon>Pseudomonadota</taxon>
        <taxon>Gammaproteobacteria</taxon>
        <taxon>Alteromonadales</taxon>
        <taxon>Alteromonadaceae</taxon>
        <taxon>Paraglaciecola</taxon>
    </lineage>
</organism>
<evidence type="ECO:0000256" key="3">
    <source>
        <dbReference type="SAM" id="Phobius"/>
    </source>
</evidence>
<dbReference type="SUPFAM" id="SSF55073">
    <property type="entry name" value="Nucleotide cyclase"/>
    <property type="match status" value="1"/>
</dbReference>
<dbReference type="EMBL" id="JAKGAS010000004">
    <property type="protein sequence ID" value="MCF2948195.1"/>
    <property type="molecule type" value="Genomic_DNA"/>
</dbReference>
<evidence type="ECO:0000259" key="4">
    <source>
        <dbReference type="PROSITE" id="PS50887"/>
    </source>
</evidence>
<accession>A0ABS9D713</accession>
<dbReference type="PROSITE" id="PS50887">
    <property type="entry name" value="GGDEF"/>
    <property type="match status" value="1"/>
</dbReference>
<sequence length="437" mass="50299">MNSKLTNLLYLAAVSLTIIALLSYPLIPKRELFLLPNSAFPTFSLVDKETNGNSQAKWLKPDHSMWYCNMKKGAKIPSCNFGQYFNNDISQWHIGLNLSQYQTINFDVNYQGPANYIRIYLRSFDPAVSDINEFNSAQFITTTIRKVDFNKPLVYDFNELHLADWWVSEFDVPKHHARINLNHVTELGIDFDEKSPLGEHTFQINNISLSGDYIEKEHWYLGILSLWLTGIVLRVVYQLNKLYKRNKQEKIRLAEMTNYAQELKQKSDTYKNLSITDALTQTLNRYGLQNHLQILLENSATTQIGLIILDIDFFKRINDKWGHNIGDEVLCSVGLLLNNSTRQTDLVARWGGEEFVILCPNTESPALFSLAEKLRIEITQLEFLQDFSVTASFGMSMMQPTEQFESSFKAADEALYKAKNKGRNCCVVTPNFFNKYG</sequence>
<dbReference type="InterPro" id="IPR050469">
    <property type="entry name" value="Diguanylate_Cyclase"/>
</dbReference>
<proteinExistence type="predicted"/>
<evidence type="ECO:0000313" key="5">
    <source>
        <dbReference type="EMBL" id="MCF2948195.1"/>
    </source>
</evidence>
<feature type="domain" description="GGDEF" evidence="4">
    <location>
        <begin position="302"/>
        <end position="431"/>
    </location>
</feature>